<evidence type="ECO:0000313" key="2">
    <source>
        <dbReference type="EMBL" id="AFZ47757.1"/>
    </source>
</evidence>
<dbReference type="PANTHER" id="PTHR13774">
    <property type="entry name" value="PHENAZINE BIOSYNTHESIS PROTEIN"/>
    <property type="match status" value="1"/>
</dbReference>
<reference evidence="3" key="1">
    <citation type="journal article" date="2013" name="Proc. Natl. Acad. Sci. U.S.A.">
        <title>Improving the coverage of the cyanobacterial phylum using diversity-driven genome sequencing.</title>
        <authorList>
            <person name="Shih P.M."/>
            <person name="Wu D."/>
            <person name="Latifi A."/>
            <person name="Axen S.D."/>
            <person name="Fewer D.P."/>
            <person name="Talla E."/>
            <person name="Calteau A."/>
            <person name="Cai F."/>
            <person name="Tandeau de Marsac N."/>
            <person name="Rippka R."/>
            <person name="Herdman M."/>
            <person name="Sivonen K."/>
            <person name="Coursin T."/>
            <person name="Laurent T."/>
            <person name="Goodwin L."/>
            <person name="Nolan M."/>
            <person name="Davenport K.W."/>
            <person name="Han C.S."/>
            <person name="Rubin E.M."/>
            <person name="Eisen J.A."/>
            <person name="Woyke T."/>
            <person name="Gugger M."/>
            <person name="Kerfeld C.A."/>
        </authorList>
    </citation>
    <scope>NUCLEOTIDE SEQUENCE [LARGE SCALE GENOMIC DNA]</scope>
    <source>
        <strain evidence="3">ATCC 29140 / PCC 7202</strain>
    </source>
</reference>
<gene>
    <name evidence="2" type="ordered locus">Cyast_1801</name>
</gene>
<sequence length="294" mass="32781">MKFYTLDVFTNQLFSGNQLAVFPEVEDLSDEVMQKIAIEFNFSETVFVFTDSKADFRLRIFTPGGEIPFAGHPTIGTAFLLAKLGKFDLNSEQREIILREGVGDVPVTIFREQGDKIWTQLQAPSTPEFYLDCPSREDLAQVLSLGIDDLMVDDFVPMGASCGLPFLLIPLRDRDALGRAKVDLGVWERVLKDFWSPHVYLFVPTGKDSFQVRMFAPALNITEDPATGSAATAFAGYLAKYKHGDGCWCWTIEQGLEMGRPSRIKAIALKRNNIIEEIKVGGESVIVTEGILNL</sequence>
<keyword evidence="3" id="KW-1185">Reference proteome</keyword>
<dbReference type="PATRIC" id="fig|292563.3.peg.1883"/>
<dbReference type="BioCyc" id="CSTA292563:G1353-1808-MONOMER"/>
<evidence type="ECO:0000313" key="3">
    <source>
        <dbReference type="Proteomes" id="UP000010483"/>
    </source>
</evidence>
<dbReference type="SUPFAM" id="SSF54506">
    <property type="entry name" value="Diaminopimelate epimerase-like"/>
    <property type="match status" value="1"/>
</dbReference>
<dbReference type="Pfam" id="PF02567">
    <property type="entry name" value="PhzC-PhzF"/>
    <property type="match status" value="1"/>
</dbReference>
<dbReference type="EMBL" id="CP003940">
    <property type="protein sequence ID" value="AFZ47757.1"/>
    <property type="molecule type" value="Genomic_DNA"/>
</dbReference>
<dbReference type="HOGENOM" id="CLU_048756_0_1_3"/>
<dbReference type="Gene3D" id="3.10.310.10">
    <property type="entry name" value="Diaminopimelate Epimerase, Chain A, domain 1"/>
    <property type="match status" value="2"/>
</dbReference>
<dbReference type="STRING" id="292563.Cyast_1801"/>
<dbReference type="InterPro" id="IPR003719">
    <property type="entry name" value="Phenazine_PhzF-like"/>
</dbReference>
<dbReference type="Proteomes" id="UP000010483">
    <property type="component" value="Chromosome"/>
</dbReference>
<dbReference type="GO" id="GO:0005737">
    <property type="term" value="C:cytoplasm"/>
    <property type="evidence" value="ECO:0007669"/>
    <property type="project" value="TreeGrafter"/>
</dbReference>
<dbReference type="NCBIfam" id="TIGR00654">
    <property type="entry name" value="PhzF_family"/>
    <property type="match status" value="1"/>
</dbReference>
<proteinExistence type="predicted"/>
<dbReference type="PIRSF" id="PIRSF016184">
    <property type="entry name" value="PhzC_PhzF"/>
    <property type="match status" value="1"/>
</dbReference>
<dbReference type="eggNOG" id="COG0384">
    <property type="taxonomic scope" value="Bacteria"/>
</dbReference>
<protein>
    <submittedName>
        <fullName evidence="2">Phenazine biosynthesis protein PhzF family</fullName>
    </submittedName>
</protein>
<dbReference type="AlphaFoldDB" id="K9YMR9"/>
<dbReference type="KEGG" id="csn:Cyast_1801"/>
<accession>K9YMR9</accession>
<feature type="active site" evidence="1">
    <location>
        <position position="44"/>
    </location>
</feature>
<organism evidence="2 3">
    <name type="scientific">Cyanobacterium stanieri (strain ATCC 29140 / PCC 7202)</name>
    <dbReference type="NCBI Taxonomy" id="292563"/>
    <lineage>
        <taxon>Bacteria</taxon>
        <taxon>Bacillati</taxon>
        <taxon>Cyanobacteriota</taxon>
        <taxon>Cyanophyceae</taxon>
        <taxon>Oscillatoriophycideae</taxon>
        <taxon>Chroococcales</taxon>
        <taxon>Geminocystaceae</taxon>
        <taxon>Cyanobacterium</taxon>
    </lineage>
</organism>
<name>K9YMR9_CYASC</name>
<dbReference type="GO" id="GO:0016853">
    <property type="term" value="F:isomerase activity"/>
    <property type="evidence" value="ECO:0007669"/>
    <property type="project" value="TreeGrafter"/>
</dbReference>
<evidence type="ECO:0000256" key="1">
    <source>
        <dbReference type="PIRSR" id="PIRSR016184-1"/>
    </source>
</evidence>
<dbReference type="PANTHER" id="PTHR13774:SF32">
    <property type="entry name" value="ANTISENSE-ENHANCING SEQUENCE 1"/>
    <property type="match status" value="1"/>
</dbReference>